<keyword evidence="3" id="KW-0731">Sigma factor</keyword>
<dbReference type="Gene3D" id="1.10.10.10">
    <property type="entry name" value="Winged helix-like DNA-binding domain superfamily/Winged helix DNA-binding domain"/>
    <property type="match status" value="1"/>
</dbReference>
<gene>
    <name evidence="8" type="ORF">AVL63_11470</name>
    <name evidence="9" type="ORF">HNR24_001909</name>
</gene>
<proteinExistence type="inferred from homology"/>
<dbReference type="InterPro" id="IPR013325">
    <property type="entry name" value="RNA_pol_sigma_r2"/>
</dbReference>
<evidence type="ECO:0000256" key="4">
    <source>
        <dbReference type="ARBA" id="ARBA00023125"/>
    </source>
</evidence>
<accession>A0A0W8IIW8</accession>
<reference evidence="10" key="2">
    <citation type="submission" date="2015-12" db="EMBL/GenBank/DDBJ databases">
        <authorList>
            <person name="Nair G.R."/>
            <person name="Kaur G."/>
            <person name="Mayilraj S."/>
        </authorList>
    </citation>
    <scope>NUCLEOTIDE SEQUENCE [LARGE SCALE GENOMIC DNA]</scope>
    <source>
        <strain evidence="10">CD08_7</strain>
    </source>
</reference>
<organism evidence="8 10">
    <name type="scientific">Nesterenkonia jeotgali</name>
    <dbReference type="NCBI Taxonomy" id="317018"/>
    <lineage>
        <taxon>Bacteria</taxon>
        <taxon>Bacillati</taxon>
        <taxon>Actinomycetota</taxon>
        <taxon>Actinomycetes</taxon>
        <taxon>Micrococcales</taxon>
        <taxon>Micrococcaceae</taxon>
        <taxon>Nesterenkonia</taxon>
    </lineage>
</organism>
<evidence type="ECO:0000256" key="1">
    <source>
        <dbReference type="ARBA" id="ARBA00010641"/>
    </source>
</evidence>
<dbReference type="InterPro" id="IPR039425">
    <property type="entry name" value="RNA_pol_sigma-70-like"/>
</dbReference>
<dbReference type="OrthoDB" id="7376212at2"/>
<name>A0A0W8IIW8_9MICC</name>
<dbReference type="Gene3D" id="1.10.1740.10">
    <property type="match status" value="1"/>
</dbReference>
<comment type="caution">
    <text evidence="8">The sequence shown here is derived from an EMBL/GenBank/DDBJ whole genome shotgun (WGS) entry which is preliminary data.</text>
</comment>
<keyword evidence="10" id="KW-1185">Reference proteome</keyword>
<keyword evidence="4" id="KW-0238">DNA-binding</keyword>
<dbReference type="STRING" id="317018.AVL63_11470"/>
<evidence type="ECO:0000259" key="7">
    <source>
        <dbReference type="Pfam" id="PF08281"/>
    </source>
</evidence>
<dbReference type="PANTHER" id="PTHR43133:SF8">
    <property type="entry name" value="RNA POLYMERASE SIGMA FACTOR HI_1459-RELATED"/>
    <property type="match status" value="1"/>
</dbReference>
<keyword evidence="2" id="KW-0805">Transcription regulation</keyword>
<dbReference type="Proteomes" id="UP000054023">
    <property type="component" value="Unassembled WGS sequence"/>
</dbReference>
<dbReference type="CDD" id="cd06171">
    <property type="entry name" value="Sigma70_r4"/>
    <property type="match status" value="1"/>
</dbReference>
<dbReference type="EMBL" id="LQBM01000002">
    <property type="protein sequence ID" value="KUG59933.1"/>
    <property type="molecule type" value="Genomic_DNA"/>
</dbReference>
<evidence type="ECO:0000256" key="3">
    <source>
        <dbReference type="ARBA" id="ARBA00023082"/>
    </source>
</evidence>
<dbReference type="NCBIfam" id="TIGR02937">
    <property type="entry name" value="sigma70-ECF"/>
    <property type="match status" value="1"/>
</dbReference>
<dbReference type="InterPro" id="IPR013324">
    <property type="entry name" value="RNA_pol_sigma_r3/r4-like"/>
</dbReference>
<dbReference type="InterPro" id="IPR013249">
    <property type="entry name" value="RNA_pol_sigma70_r4_t2"/>
</dbReference>
<dbReference type="SUPFAM" id="SSF88946">
    <property type="entry name" value="Sigma2 domain of RNA polymerase sigma factors"/>
    <property type="match status" value="1"/>
</dbReference>
<feature type="domain" description="RNA polymerase sigma factor 70 region 4 type 2" evidence="7">
    <location>
        <begin position="134"/>
        <end position="185"/>
    </location>
</feature>
<dbReference type="Pfam" id="PF08281">
    <property type="entry name" value="Sigma70_r4_2"/>
    <property type="match status" value="1"/>
</dbReference>
<dbReference type="InterPro" id="IPR007627">
    <property type="entry name" value="RNA_pol_sigma70_r2"/>
</dbReference>
<evidence type="ECO:0000313" key="8">
    <source>
        <dbReference type="EMBL" id="KUG59933.1"/>
    </source>
</evidence>
<dbReference type="EMBL" id="JACJIH010000001">
    <property type="protein sequence ID" value="MBA8921976.1"/>
    <property type="molecule type" value="Genomic_DNA"/>
</dbReference>
<keyword evidence="5" id="KW-0804">Transcription</keyword>
<evidence type="ECO:0000313" key="9">
    <source>
        <dbReference type="EMBL" id="MBA8921976.1"/>
    </source>
</evidence>
<evidence type="ECO:0000256" key="2">
    <source>
        <dbReference type="ARBA" id="ARBA00023015"/>
    </source>
</evidence>
<dbReference type="PANTHER" id="PTHR43133">
    <property type="entry name" value="RNA POLYMERASE ECF-TYPE SIGMA FACTO"/>
    <property type="match status" value="1"/>
</dbReference>
<evidence type="ECO:0000313" key="10">
    <source>
        <dbReference type="Proteomes" id="UP000054023"/>
    </source>
</evidence>
<evidence type="ECO:0000256" key="5">
    <source>
        <dbReference type="ARBA" id="ARBA00023163"/>
    </source>
</evidence>
<dbReference type="InterPro" id="IPR036388">
    <property type="entry name" value="WH-like_DNA-bd_sf"/>
</dbReference>
<evidence type="ECO:0000259" key="6">
    <source>
        <dbReference type="Pfam" id="PF04542"/>
    </source>
</evidence>
<dbReference type="Pfam" id="PF04542">
    <property type="entry name" value="Sigma70_r2"/>
    <property type="match status" value="1"/>
</dbReference>
<dbReference type="InterPro" id="IPR014284">
    <property type="entry name" value="RNA_pol_sigma-70_dom"/>
</dbReference>
<dbReference type="GO" id="GO:0016987">
    <property type="term" value="F:sigma factor activity"/>
    <property type="evidence" value="ECO:0007669"/>
    <property type="project" value="UniProtKB-KW"/>
</dbReference>
<protein>
    <submittedName>
        <fullName evidence="9">RNA polymerase sigma-70 factor (ECF subfamily)</fullName>
    </submittedName>
    <submittedName>
        <fullName evidence="8">RNA polymerase subunit sigma</fullName>
    </submittedName>
</protein>
<reference evidence="8" key="1">
    <citation type="submission" date="2015-12" db="EMBL/GenBank/DDBJ databases">
        <authorList>
            <person name="Shamseldin A."/>
            <person name="Moawad H."/>
            <person name="Abd El-Rahim W.M."/>
            <person name="Sadowsky M.J."/>
        </authorList>
    </citation>
    <scope>NUCLEOTIDE SEQUENCE [LARGE SCALE GENOMIC DNA]</scope>
    <source>
        <strain evidence="8">CD08_7</strain>
    </source>
</reference>
<dbReference type="RefSeq" id="WP_058888167.1">
    <property type="nucleotide sequence ID" value="NZ_BAAAKT010000004.1"/>
</dbReference>
<dbReference type="GO" id="GO:0003677">
    <property type="term" value="F:DNA binding"/>
    <property type="evidence" value="ECO:0007669"/>
    <property type="project" value="UniProtKB-KW"/>
</dbReference>
<dbReference type="AlphaFoldDB" id="A0A0W8IIW8"/>
<evidence type="ECO:0000313" key="11">
    <source>
        <dbReference type="Proteomes" id="UP000546252"/>
    </source>
</evidence>
<sequence>MSRQTTGAGADSSGPDEVTLVARAQDGDLVAFEQLVDRYESRLLGLCIRMLRHRADAEDIVQDTFLTAWRRLDSLDEPSAFKAWVFRLASNGCLDLLRRRRSRGTEAVDPADMVEELATGPSVEERAETSAAVRELDRVLVTLSPEQRIAWLLYEIEGQSYAEIAEVLGVTEGSVRGRIHRARLAIVEGMKGWA</sequence>
<comment type="similarity">
    <text evidence="1">Belongs to the sigma-70 factor family. ECF subfamily.</text>
</comment>
<reference evidence="9 11" key="3">
    <citation type="submission" date="2020-08" db="EMBL/GenBank/DDBJ databases">
        <title>Sequencing the genomes of 1000 actinobacteria strains.</title>
        <authorList>
            <person name="Klenk H.-P."/>
        </authorList>
    </citation>
    <scope>NUCLEOTIDE SEQUENCE [LARGE SCALE GENOMIC DNA]</scope>
    <source>
        <strain evidence="9 11">DSM 19081</strain>
    </source>
</reference>
<dbReference type="Proteomes" id="UP000546252">
    <property type="component" value="Unassembled WGS sequence"/>
</dbReference>
<dbReference type="SUPFAM" id="SSF88659">
    <property type="entry name" value="Sigma3 and sigma4 domains of RNA polymerase sigma factors"/>
    <property type="match status" value="1"/>
</dbReference>
<dbReference type="GO" id="GO:0006352">
    <property type="term" value="P:DNA-templated transcription initiation"/>
    <property type="evidence" value="ECO:0007669"/>
    <property type="project" value="InterPro"/>
</dbReference>
<feature type="domain" description="RNA polymerase sigma-70 region 2" evidence="6">
    <location>
        <begin position="35"/>
        <end position="102"/>
    </location>
</feature>